<dbReference type="SMART" id="SM00671">
    <property type="entry name" value="SEL1"/>
    <property type="match status" value="4"/>
</dbReference>
<dbReference type="Proteomes" id="UP000218899">
    <property type="component" value="Chromosome"/>
</dbReference>
<dbReference type="Pfam" id="PF08238">
    <property type="entry name" value="Sel1"/>
    <property type="match status" value="4"/>
</dbReference>
<dbReference type="EMBL" id="AP014936">
    <property type="protein sequence ID" value="BAU48549.1"/>
    <property type="molecule type" value="Genomic_DNA"/>
</dbReference>
<dbReference type="InterPro" id="IPR011990">
    <property type="entry name" value="TPR-like_helical_dom_sf"/>
</dbReference>
<name>A0A1B4V4U4_9GAMM</name>
<dbReference type="Gene3D" id="1.25.40.10">
    <property type="entry name" value="Tetratricopeptide repeat domain"/>
    <property type="match status" value="1"/>
</dbReference>
<dbReference type="InterPro" id="IPR053301">
    <property type="entry name" value="F-box_motif"/>
</dbReference>
<dbReference type="InterPro" id="IPR006597">
    <property type="entry name" value="Sel1-like"/>
</dbReference>
<dbReference type="RefSeq" id="WP_096461045.1">
    <property type="nucleotide sequence ID" value="NZ_AP014936.1"/>
</dbReference>
<dbReference type="OrthoDB" id="6810016at2"/>
<evidence type="ECO:0000256" key="1">
    <source>
        <dbReference type="SAM" id="SignalP"/>
    </source>
</evidence>
<evidence type="ECO:0000313" key="3">
    <source>
        <dbReference type="Proteomes" id="UP000218899"/>
    </source>
</evidence>
<proteinExistence type="predicted"/>
<dbReference type="KEGG" id="sva:SVA_1997"/>
<reference evidence="2 3" key="1">
    <citation type="submission" date="2015-08" db="EMBL/GenBank/DDBJ databases">
        <title>Complete genome sequence of Sulfurifustis variabilis.</title>
        <authorList>
            <person name="Miura A."/>
            <person name="Kojima H."/>
            <person name="Fukui M."/>
        </authorList>
    </citation>
    <scope>NUCLEOTIDE SEQUENCE [LARGE SCALE GENOMIC DNA]</scope>
    <source>
        <strain evidence="3">skN76</strain>
    </source>
</reference>
<evidence type="ECO:0000313" key="2">
    <source>
        <dbReference type="EMBL" id="BAU48549.1"/>
    </source>
</evidence>
<accession>A0A1B4V4U4</accession>
<dbReference type="AlphaFoldDB" id="A0A1B4V4U4"/>
<dbReference type="PANTHER" id="PTHR45088">
    <property type="entry name" value="OSJNBA0022H21.17 PROTEIN"/>
    <property type="match status" value="1"/>
</dbReference>
<gene>
    <name evidence="2" type="ORF">SVA_1997</name>
</gene>
<feature type="chain" id="PRO_5008571193" evidence="1">
    <location>
        <begin position="23"/>
        <end position="162"/>
    </location>
</feature>
<keyword evidence="3" id="KW-1185">Reference proteome</keyword>
<sequence>MRRFGIIAVIASCLVLAVTADAGGSPHADALTAYQSADYERAMKLFRPLAEQGDPQAEYYVGRMYEKGQGVEKDNEQMALWYRRSAEKGYARAQYKLAVGYAFGLGGAEQDDAEAVKWLKRSAEGGYRRAQKTLARGYSEGRFGLPRDPRQAEYWNRKAARR</sequence>
<protein>
    <submittedName>
        <fullName evidence="2">Sel1 repeat-containing protein</fullName>
    </submittedName>
</protein>
<feature type="signal peptide" evidence="1">
    <location>
        <begin position="1"/>
        <end position="22"/>
    </location>
</feature>
<dbReference type="PANTHER" id="PTHR45088:SF1">
    <property type="entry name" value="OS04G0476000 PROTEIN"/>
    <property type="match status" value="1"/>
</dbReference>
<dbReference type="SUPFAM" id="SSF81901">
    <property type="entry name" value="HCP-like"/>
    <property type="match status" value="1"/>
</dbReference>
<keyword evidence="1" id="KW-0732">Signal</keyword>
<organism evidence="2 3">
    <name type="scientific">Sulfurifustis variabilis</name>
    <dbReference type="NCBI Taxonomy" id="1675686"/>
    <lineage>
        <taxon>Bacteria</taxon>
        <taxon>Pseudomonadati</taxon>
        <taxon>Pseudomonadota</taxon>
        <taxon>Gammaproteobacteria</taxon>
        <taxon>Acidiferrobacterales</taxon>
        <taxon>Acidiferrobacteraceae</taxon>
        <taxon>Sulfurifustis</taxon>
    </lineage>
</organism>